<dbReference type="Pfam" id="PF00643">
    <property type="entry name" value="zf-B_box"/>
    <property type="match status" value="2"/>
</dbReference>
<dbReference type="EMBL" id="UYJE01000532">
    <property type="protein sequence ID" value="VDH94039.1"/>
    <property type="molecule type" value="Genomic_DNA"/>
</dbReference>
<organism evidence="3 4">
    <name type="scientific">Mytilus galloprovincialis</name>
    <name type="common">Mediterranean mussel</name>
    <dbReference type="NCBI Taxonomy" id="29158"/>
    <lineage>
        <taxon>Eukaryota</taxon>
        <taxon>Metazoa</taxon>
        <taxon>Spiralia</taxon>
        <taxon>Lophotrochozoa</taxon>
        <taxon>Mollusca</taxon>
        <taxon>Bivalvia</taxon>
        <taxon>Autobranchia</taxon>
        <taxon>Pteriomorphia</taxon>
        <taxon>Mytilida</taxon>
        <taxon>Mytiloidea</taxon>
        <taxon>Mytilidae</taxon>
        <taxon>Mytilinae</taxon>
        <taxon>Mytilus</taxon>
    </lineage>
</organism>
<gene>
    <name evidence="3" type="ORF">MGAL_10B081217</name>
</gene>
<feature type="domain" description="B box-type" evidence="2">
    <location>
        <begin position="11"/>
        <end position="59"/>
    </location>
</feature>
<keyword evidence="4" id="KW-1185">Reference proteome</keyword>
<dbReference type="Gene3D" id="3.30.160.60">
    <property type="entry name" value="Classic Zinc Finger"/>
    <property type="match status" value="1"/>
</dbReference>
<dbReference type="Gene3D" id="4.10.830.40">
    <property type="match status" value="1"/>
</dbReference>
<evidence type="ECO:0000313" key="3">
    <source>
        <dbReference type="EMBL" id="VDH94039.1"/>
    </source>
</evidence>
<dbReference type="AlphaFoldDB" id="A0A8B6BQA0"/>
<accession>A0A8B6BQA0</accession>
<dbReference type="Proteomes" id="UP000596742">
    <property type="component" value="Unassembled WGS sequence"/>
</dbReference>
<dbReference type="SUPFAM" id="SSF57845">
    <property type="entry name" value="B-box zinc-binding domain"/>
    <property type="match status" value="1"/>
</dbReference>
<protein>
    <recommendedName>
        <fullName evidence="2">B box-type domain-containing protein</fullName>
    </recommendedName>
</protein>
<evidence type="ECO:0000256" key="1">
    <source>
        <dbReference type="PROSITE-ProRule" id="PRU00024"/>
    </source>
</evidence>
<keyword evidence="1" id="KW-0479">Metal-binding</keyword>
<proteinExistence type="predicted"/>
<name>A0A8B6BQA0_MYTGA</name>
<keyword evidence="1" id="KW-0863">Zinc-finger</keyword>
<dbReference type="PROSITE" id="PS50119">
    <property type="entry name" value="ZF_BBOX"/>
    <property type="match status" value="2"/>
</dbReference>
<dbReference type="PANTHER" id="PTHR25462">
    <property type="entry name" value="BONUS, ISOFORM C-RELATED"/>
    <property type="match status" value="1"/>
</dbReference>
<feature type="domain" description="B box-type" evidence="2">
    <location>
        <begin position="73"/>
        <end position="114"/>
    </location>
</feature>
<dbReference type="OrthoDB" id="6108580at2759"/>
<dbReference type="GO" id="GO:0008270">
    <property type="term" value="F:zinc ion binding"/>
    <property type="evidence" value="ECO:0007669"/>
    <property type="project" value="UniProtKB-KW"/>
</dbReference>
<dbReference type="InterPro" id="IPR047153">
    <property type="entry name" value="TRIM45/56/19-like"/>
</dbReference>
<comment type="caution">
    <text evidence="3">The sequence shown here is derived from an EMBL/GenBank/DDBJ whole genome shotgun (WGS) entry which is preliminary data.</text>
</comment>
<evidence type="ECO:0000259" key="2">
    <source>
        <dbReference type="PROSITE" id="PS50119"/>
    </source>
</evidence>
<reference evidence="3" key="1">
    <citation type="submission" date="2018-11" db="EMBL/GenBank/DDBJ databases">
        <authorList>
            <person name="Alioto T."/>
            <person name="Alioto T."/>
        </authorList>
    </citation>
    <scope>NUCLEOTIDE SEQUENCE</scope>
</reference>
<dbReference type="InterPro" id="IPR000315">
    <property type="entry name" value="Znf_B-box"/>
</dbReference>
<sequence>MALSGSLGKGQTPIICQFCENETKITNKCLDCNLLMCENCSVKLHPKVNGAGDHTIVNIKSLGSQHSVDFKDFSSIKCEEHPKQVACLFCNTCKQAVCPGCVSKVHKQHNIEEFQNLYQLKVERLQCGIGKVDIDCKELERRSQHLEHLKTMETTRLSNMHKTLLTRQHL</sequence>
<dbReference type="SMART" id="SM00336">
    <property type="entry name" value="BBOX"/>
    <property type="match status" value="2"/>
</dbReference>
<dbReference type="PANTHER" id="PTHR25462:SF296">
    <property type="entry name" value="MEIOTIC P26, ISOFORM F"/>
    <property type="match status" value="1"/>
</dbReference>
<keyword evidence="1" id="KW-0862">Zinc</keyword>
<evidence type="ECO:0000313" key="4">
    <source>
        <dbReference type="Proteomes" id="UP000596742"/>
    </source>
</evidence>